<evidence type="ECO:0000313" key="1">
    <source>
        <dbReference type="EMBL" id="SNU32928.1"/>
    </source>
</evidence>
<protein>
    <submittedName>
        <fullName evidence="1">Uncharacterized protein</fullName>
    </submittedName>
</protein>
<organism evidence="1 2">
    <name type="scientific">Klebsiella grimontii</name>
    <dbReference type="NCBI Taxonomy" id="2058152"/>
    <lineage>
        <taxon>Bacteria</taxon>
        <taxon>Pseudomonadati</taxon>
        <taxon>Pseudomonadota</taxon>
        <taxon>Gammaproteobacteria</taxon>
        <taxon>Enterobacterales</taxon>
        <taxon>Enterobacteriaceae</taxon>
        <taxon>Klebsiella/Raoultella group</taxon>
        <taxon>Klebsiella</taxon>
    </lineage>
</organism>
<sequence length="92" mass="10335">MPAARRLYRRPALGSADCAQPRCVFMINNQFSLEMKSGIEPIGGHRLTERARKTVCTVPGVPAGFNPLRLQHRDERTIARCVPKTKMAKVIF</sequence>
<gene>
    <name evidence="1" type="ORF">KOSB73_170026</name>
</gene>
<dbReference type="EMBL" id="FZTC01000009">
    <property type="protein sequence ID" value="SNU32928.1"/>
    <property type="molecule type" value="Genomic_DNA"/>
</dbReference>
<reference evidence="2" key="1">
    <citation type="submission" date="2017-08" db="EMBL/GenBank/DDBJ databases">
        <authorList>
            <person name="Brisse S."/>
        </authorList>
    </citation>
    <scope>NUCLEOTIDE SEQUENCE [LARGE SCALE GENOMIC DNA]</scope>
    <source>
        <strain evidence="2">06D021</strain>
    </source>
</reference>
<dbReference type="Proteomes" id="UP000220639">
    <property type="component" value="Unassembled WGS sequence"/>
</dbReference>
<dbReference type="AlphaFoldDB" id="A0A285AWB9"/>
<proteinExistence type="predicted"/>
<name>A0A285AWB9_9ENTR</name>
<accession>A0A285AWB9</accession>
<evidence type="ECO:0000313" key="2">
    <source>
        <dbReference type="Proteomes" id="UP000220639"/>
    </source>
</evidence>